<protein>
    <submittedName>
        <fullName evidence="3">Uncharacterized protein DUF2726</fullName>
    </submittedName>
</protein>
<proteinExistence type="predicted"/>
<evidence type="ECO:0000313" key="3">
    <source>
        <dbReference type="EMBL" id="PTW44227.1"/>
    </source>
</evidence>
<dbReference type="EMBL" id="QAYE01000011">
    <property type="protein sequence ID" value="PTW44227.1"/>
    <property type="molecule type" value="Genomic_DNA"/>
</dbReference>
<evidence type="ECO:0000259" key="2">
    <source>
        <dbReference type="Pfam" id="PF10881"/>
    </source>
</evidence>
<accession>A0A2T5TY89</accession>
<dbReference type="InterPro" id="IPR024402">
    <property type="entry name" value="DUF2726"/>
</dbReference>
<dbReference type="Proteomes" id="UP000244013">
    <property type="component" value="Unassembled WGS sequence"/>
</dbReference>
<comment type="caution">
    <text evidence="3">The sequence shown here is derived from an EMBL/GenBank/DDBJ whole genome shotgun (WGS) entry which is preliminary data.</text>
</comment>
<evidence type="ECO:0000313" key="4">
    <source>
        <dbReference type="Proteomes" id="UP000244013"/>
    </source>
</evidence>
<organism evidence="3 4">
    <name type="scientific">Sphingomonas faeni</name>
    <dbReference type="NCBI Taxonomy" id="185950"/>
    <lineage>
        <taxon>Bacteria</taxon>
        <taxon>Pseudomonadati</taxon>
        <taxon>Pseudomonadota</taxon>
        <taxon>Alphaproteobacteria</taxon>
        <taxon>Sphingomonadales</taxon>
        <taxon>Sphingomonadaceae</taxon>
        <taxon>Sphingomonas</taxon>
    </lineage>
</organism>
<sequence>MGALLQPKAGFGRKAAMRTRNRFFQKIVDFVIEDRASGAILALVELDDRSHDGLHDRKRDAITASAGYRTIRLPAGRLSMTDIATQRQPLQSNNAGTSVSATRSGA</sequence>
<gene>
    <name evidence="3" type="ORF">C8J25_11164</name>
</gene>
<feature type="region of interest" description="Disordered" evidence="1">
    <location>
        <begin position="82"/>
        <end position="106"/>
    </location>
</feature>
<dbReference type="AlphaFoldDB" id="A0A2T5TY89"/>
<feature type="domain" description="DUF2726" evidence="2">
    <location>
        <begin position="1"/>
        <end position="66"/>
    </location>
</feature>
<evidence type="ECO:0000256" key="1">
    <source>
        <dbReference type="SAM" id="MobiDB-lite"/>
    </source>
</evidence>
<dbReference type="Pfam" id="PF10881">
    <property type="entry name" value="DUF2726"/>
    <property type="match status" value="1"/>
</dbReference>
<reference evidence="3 4" key="1">
    <citation type="submission" date="2018-04" db="EMBL/GenBank/DDBJ databases">
        <title>Genomic Encyclopedia of Type Strains, Phase III (KMG-III): the genomes of soil and plant-associated and newly described type strains.</title>
        <authorList>
            <person name="Whitman W."/>
        </authorList>
    </citation>
    <scope>NUCLEOTIDE SEQUENCE [LARGE SCALE GENOMIC DNA]</scope>
    <source>
        <strain evidence="3 4">MA-olki</strain>
    </source>
</reference>
<name>A0A2T5TY89_9SPHN</name>